<evidence type="ECO:0000256" key="4">
    <source>
        <dbReference type="PIRSR" id="PIRSR005902-1"/>
    </source>
</evidence>
<dbReference type="GO" id="GO:0046872">
    <property type="term" value="F:metal ion binding"/>
    <property type="evidence" value="ECO:0007669"/>
    <property type="project" value="UniProtKB-KW"/>
</dbReference>
<sequence length="261" mass="29178">MWIDTHAHLYLDAFDADREAVINRAREVGVTAIVMPAIDVASIHRALALCDRYPDCYVMAALHPAETRTATEADFAAIVQLCDDPRVVAIGESGLDYYWDRSFMARQQAFLRKHIRLAIEKDLPLILHNRDASEDLVRILREERAASRHPERLRGIFHCFTGPAWVAEAAMELGFLLGIGGIVTFKNSGLADLVRELPLEHLVLETDAPFLAPAPYRGKRNEPAYVRYVGEKVAALKGVTPEVVAQVTSANARRLFRLPEP</sequence>
<dbReference type="EMBL" id="DSGB01000002">
    <property type="protein sequence ID" value="HER95261.1"/>
    <property type="molecule type" value="Genomic_DNA"/>
</dbReference>
<dbReference type="InterPro" id="IPR032466">
    <property type="entry name" value="Metal_Hydrolase"/>
</dbReference>
<feature type="binding site" evidence="4">
    <location>
        <position position="158"/>
    </location>
    <ligand>
        <name>a divalent metal cation</name>
        <dbReference type="ChEBI" id="CHEBI:60240"/>
        <label>2</label>
    </ligand>
</feature>
<feature type="binding site" evidence="4">
    <location>
        <position position="6"/>
    </location>
    <ligand>
        <name>a divalent metal cation</name>
        <dbReference type="ChEBI" id="CHEBI:60240"/>
        <label>1</label>
    </ligand>
</feature>
<dbReference type="AlphaFoldDB" id="A0A7V2AZ05"/>
<dbReference type="SUPFAM" id="SSF51556">
    <property type="entry name" value="Metallo-dependent hydrolases"/>
    <property type="match status" value="1"/>
</dbReference>
<feature type="binding site" evidence="4">
    <location>
        <position position="128"/>
    </location>
    <ligand>
        <name>a divalent metal cation</name>
        <dbReference type="ChEBI" id="CHEBI:60240"/>
        <label>2</label>
    </ligand>
</feature>
<dbReference type="GO" id="GO:0016788">
    <property type="term" value="F:hydrolase activity, acting on ester bonds"/>
    <property type="evidence" value="ECO:0007669"/>
    <property type="project" value="InterPro"/>
</dbReference>
<dbReference type="PROSITE" id="PS01090">
    <property type="entry name" value="TATD_2"/>
    <property type="match status" value="1"/>
</dbReference>
<dbReference type="PANTHER" id="PTHR46124:SF4">
    <property type="entry name" value="HYDROLASE TATD"/>
    <property type="match status" value="1"/>
</dbReference>
<keyword evidence="2 4" id="KW-0479">Metal-binding</keyword>
<dbReference type="CDD" id="cd01310">
    <property type="entry name" value="TatD_DNAse"/>
    <property type="match status" value="1"/>
</dbReference>
<name>A0A7V2AZ05_RHOMR</name>
<dbReference type="InterPro" id="IPR018228">
    <property type="entry name" value="DNase_TatD-rel_CS"/>
</dbReference>
<dbReference type="FunFam" id="3.20.20.140:FF:000005">
    <property type="entry name" value="TatD family hydrolase"/>
    <property type="match status" value="1"/>
</dbReference>
<dbReference type="InterPro" id="IPR015991">
    <property type="entry name" value="TatD/YcfH-like"/>
</dbReference>
<dbReference type="PROSITE" id="PS01091">
    <property type="entry name" value="TATD_3"/>
    <property type="match status" value="1"/>
</dbReference>
<organism evidence="5">
    <name type="scientific">Rhodothermus marinus</name>
    <name type="common">Rhodothermus obamensis</name>
    <dbReference type="NCBI Taxonomy" id="29549"/>
    <lineage>
        <taxon>Bacteria</taxon>
        <taxon>Pseudomonadati</taxon>
        <taxon>Rhodothermota</taxon>
        <taxon>Rhodothermia</taxon>
        <taxon>Rhodothermales</taxon>
        <taxon>Rhodothermaceae</taxon>
        <taxon>Rhodothermus</taxon>
    </lineage>
</organism>
<evidence type="ECO:0000256" key="1">
    <source>
        <dbReference type="ARBA" id="ARBA00009275"/>
    </source>
</evidence>
<feature type="binding site" evidence="4">
    <location>
        <position position="8"/>
    </location>
    <ligand>
        <name>a divalent metal cation</name>
        <dbReference type="ChEBI" id="CHEBI:60240"/>
        <label>1</label>
    </ligand>
</feature>
<keyword evidence="3" id="KW-0378">Hydrolase</keyword>
<reference evidence="5" key="1">
    <citation type="journal article" date="2020" name="mSystems">
        <title>Genome- and Community-Level Interaction Insights into Carbon Utilization and Element Cycling Functions of Hydrothermarchaeota in Hydrothermal Sediment.</title>
        <authorList>
            <person name="Zhou Z."/>
            <person name="Liu Y."/>
            <person name="Xu W."/>
            <person name="Pan J."/>
            <person name="Luo Z.H."/>
            <person name="Li M."/>
        </authorList>
    </citation>
    <scope>NUCLEOTIDE SEQUENCE [LARGE SCALE GENOMIC DNA]</scope>
    <source>
        <strain evidence="5">SpSt-143</strain>
    </source>
</reference>
<dbReference type="GO" id="GO:0005829">
    <property type="term" value="C:cytosol"/>
    <property type="evidence" value="ECO:0007669"/>
    <property type="project" value="TreeGrafter"/>
</dbReference>
<protein>
    <submittedName>
        <fullName evidence="5">TatD family deoxyribonuclease</fullName>
    </submittedName>
</protein>
<gene>
    <name evidence="5" type="ORF">ENO59_01875</name>
</gene>
<comment type="similarity">
    <text evidence="1">Belongs to the metallo-dependent hydrolases superfamily. TatD-type hydrolase family.</text>
</comment>
<dbReference type="Pfam" id="PF01026">
    <property type="entry name" value="TatD_DNase"/>
    <property type="match status" value="1"/>
</dbReference>
<accession>A0A7V2AZ05</accession>
<dbReference type="GO" id="GO:0004536">
    <property type="term" value="F:DNA nuclease activity"/>
    <property type="evidence" value="ECO:0007669"/>
    <property type="project" value="InterPro"/>
</dbReference>
<feature type="binding site" evidence="4">
    <location>
        <position position="92"/>
    </location>
    <ligand>
        <name>a divalent metal cation</name>
        <dbReference type="ChEBI" id="CHEBI:60240"/>
        <label>1</label>
    </ligand>
</feature>
<feature type="binding site" evidence="4">
    <location>
        <position position="207"/>
    </location>
    <ligand>
        <name>a divalent metal cation</name>
        <dbReference type="ChEBI" id="CHEBI:60240"/>
        <label>1</label>
    </ligand>
</feature>
<comment type="caution">
    <text evidence="5">The sequence shown here is derived from an EMBL/GenBank/DDBJ whole genome shotgun (WGS) entry which is preliminary data.</text>
</comment>
<evidence type="ECO:0000313" key="5">
    <source>
        <dbReference type="EMBL" id="HER95261.1"/>
    </source>
</evidence>
<evidence type="ECO:0000256" key="3">
    <source>
        <dbReference type="ARBA" id="ARBA00022801"/>
    </source>
</evidence>
<dbReference type="NCBIfam" id="TIGR00010">
    <property type="entry name" value="YchF/TatD family DNA exonuclease"/>
    <property type="match status" value="1"/>
</dbReference>
<dbReference type="Gene3D" id="3.20.20.140">
    <property type="entry name" value="Metal-dependent hydrolases"/>
    <property type="match status" value="1"/>
</dbReference>
<dbReference type="PANTHER" id="PTHR46124">
    <property type="entry name" value="D-AMINOACYL-TRNA DEACYLASE"/>
    <property type="match status" value="1"/>
</dbReference>
<proteinExistence type="inferred from homology"/>
<dbReference type="InterPro" id="IPR001130">
    <property type="entry name" value="TatD-like"/>
</dbReference>
<dbReference type="PIRSF" id="PIRSF005902">
    <property type="entry name" value="DNase_TatD"/>
    <property type="match status" value="1"/>
</dbReference>
<evidence type="ECO:0000256" key="2">
    <source>
        <dbReference type="ARBA" id="ARBA00022723"/>
    </source>
</evidence>